<sequence length="82" mass="7841">LLSKSPLGAEASSMWAQGGLAAPVGADDTPALHLADTLAAGAVAGGVHDAVAAMCGLEPEAPAAVGAPVEGDAELGEMLHGR</sequence>
<dbReference type="EMBL" id="VKHP01000817">
    <property type="protein sequence ID" value="NEV03156.1"/>
    <property type="molecule type" value="Genomic_DNA"/>
</dbReference>
<organism evidence="1 2">
    <name type="scientific">Bradyrhizobium uaiense</name>
    <dbReference type="NCBI Taxonomy" id="2594946"/>
    <lineage>
        <taxon>Bacteria</taxon>
        <taxon>Pseudomonadati</taxon>
        <taxon>Pseudomonadota</taxon>
        <taxon>Alphaproteobacteria</taxon>
        <taxon>Hyphomicrobiales</taxon>
        <taxon>Nitrobacteraceae</taxon>
        <taxon>Bradyrhizobium</taxon>
    </lineage>
</organism>
<protein>
    <submittedName>
        <fullName evidence="1">Uncharacterized protein</fullName>
    </submittedName>
</protein>
<comment type="caution">
    <text evidence="1">The sequence shown here is derived from an EMBL/GenBank/DDBJ whole genome shotgun (WGS) entry which is preliminary data.</text>
</comment>
<evidence type="ECO:0000313" key="2">
    <source>
        <dbReference type="Proteomes" id="UP000468531"/>
    </source>
</evidence>
<evidence type="ECO:0000313" key="1">
    <source>
        <dbReference type="EMBL" id="NEV03156.1"/>
    </source>
</evidence>
<dbReference type="InterPro" id="IPR036188">
    <property type="entry name" value="FAD/NAD-bd_sf"/>
</dbReference>
<reference evidence="1 2" key="1">
    <citation type="journal article" date="2020" name="Arch. Microbiol.">
        <title>Bradyrhizobium uaiense sp. nov., a new highly efficient cowpea symbiont.</title>
        <authorList>
            <person name="Cabral Michel D."/>
            <person name="Azarias Guimaraes A."/>
            <person name="Martins da Costa E."/>
            <person name="Soares de Carvalho T."/>
            <person name="Balsanelli E."/>
            <person name="Willems A."/>
            <person name="Maltempi de Souza E."/>
            <person name="de Souza Moreira F.M."/>
        </authorList>
    </citation>
    <scope>NUCLEOTIDE SEQUENCE [LARGE SCALE GENOMIC DNA]</scope>
    <source>
        <strain evidence="1 2">UFLA 03-164</strain>
    </source>
</reference>
<gene>
    <name evidence="1" type="ORF">FNJ47_48000</name>
</gene>
<dbReference type="Gene3D" id="3.50.50.60">
    <property type="entry name" value="FAD/NAD(P)-binding domain"/>
    <property type="match status" value="1"/>
</dbReference>
<feature type="non-terminal residue" evidence="1">
    <location>
        <position position="82"/>
    </location>
</feature>
<proteinExistence type="predicted"/>
<dbReference type="Proteomes" id="UP000468531">
    <property type="component" value="Unassembled WGS sequence"/>
</dbReference>
<accession>A0A6P1BXI5</accession>
<feature type="non-terminal residue" evidence="1">
    <location>
        <position position="1"/>
    </location>
</feature>
<name>A0A6P1BXI5_9BRAD</name>
<dbReference type="AlphaFoldDB" id="A0A6P1BXI5"/>
<keyword evidence="2" id="KW-1185">Reference proteome</keyword>